<gene>
    <name evidence="1" type="ORF">BK699_00080</name>
</gene>
<dbReference type="EMBL" id="NFCF01000009">
    <property type="protein sequence ID" value="OTW56048.1"/>
    <property type="molecule type" value="Genomic_DNA"/>
</dbReference>
<sequence>MNVVALLEEDEQVLVNIYTHLFVDVEYVTMRHYAGYNKRSVYNRLRKLEMASYIKSEYLPVPTIRGHKRSNVRPKKVYTLTKKGVDTVRDLRGDVRWKAKWSVRAPHFVYHSIMLAHVECAMTHASKKQDSRILREWISEVLGTFKYTNSRKKSKKEGAGIIRPDGVAVIGNKRNVSANGILFLEMERSFSTKEVLIEKITRYNEFMRQQKMDEYVKHAGISYPVGQCSLTFIAGSKNRENELMRYLKGVESSEIPVFITLYEDILQNPFGEIFRDIEEMDEKVGL</sequence>
<name>A0A242WFT7_BACTU</name>
<protein>
    <recommendedName>
        <fullName evidence="3">Replication-relaxation</fullName>
    </recommendedName>
</protein>
<evidence type="ECO:0008006" key="3">
    <source>
        <dbReference type="Google" id="ProtNLM"/>
    </source>
</evidence>
<dbReference type="Gene3D" id="1.10.10.10">
    <property type="entry name" value="Winged helix-like DNA-binding domain superfamily/Winged helix DNA-binding domain"/>
    <property type="match status" value="1"/>
</dbReference>
<dbReference type="RefSeq" id="WP_086401769.1">
    <property type="nucleotide sequence ID" value="NZ_NFCF01000009.1"/>
</dbReference>
<evidence type="ECO:0000313" key="1">
    <source>
        <dbReference type="EMBL" id="OTW56048.1"/>
    </source>
</evidence>
<evidence type="ECO:0000313" key="2">
    <source>
        <dbReference type="Proteomes" id="UP000195152"/>
    </source>
</evidence>
<dbReference type="InterPro" id="IPR025855">
    <property type="entry name" value="Replic_Relax"/>
</dbReference>
<dbReference type="AlphaFoldDB" id="A0A242WFT7"/>
<dbReference type="Pfam" id="PF13814">
    <property type="entry name" value="Replic_Relax"/>
    <property type="match status" value="1"/>
</dbReference>
<accession>A0A242WFT7</accession>
<organism evidence="1 2">
    <name type="scientific">Bacillus thuringiensis serovar mexicanensis</name>
    <dbReference type="NCBI Taxonomy" id="180868"/>
    <lineage>
        <taxon>Bacteria</taxon>
        <taxon>Bacillati</taxon>
        <taxon>Bacillota</taxon>
        <taxon>Bacilli</taxon>
        <taxon>Bacillales</taxon>
        <taxon>Bacillaceae</taxon>
        <taxon>Bacillus</taxon>
        <taxon>Bacillus cereus group</taxon>
    </lineage>
</organism>
<dbReference type="InterPro" id="IPR036390">
    <property type="entry name" value="WH_DNA-bd_sf"/>
</dbReference>
<comment type="caution">
    <text evidence="1">The sequence shown here is derived from an EMBL/GenBank/DDBJ whole genome shotgun (WGS) entry which is preliminary data.</text>
</comment>
<dbReference type="InterPro" id="IPR036388">
    <property type="entry name" value="WH-like_DNA-bd_sf"/>
</dbReference>
<dbReference type="Proteomes" id="UP000195152">
    <property type="component" value="Unassembled WGS sequence"/>
</dbReference>
<reference evidence="1 2" key="1">
    <citation type="submission" date="2016-10" db="EMBL/GenBank/DDBJ databases">
        <title>Comparative genomics of Bacillus thuringiensis reveals a path to pathogens against multiple invertebrate hosts.</title>
        <authorList>
            <person name="Zheng J."/>
            <person name="Gao Q."/>
            <person name="Liu H."/>
            <person name="Peng D."/>
            <person name="Ruan L."/>
            <person name="Sun M."/>
        </authorList>
    </citation>
    <scope>NUCLEOTIDE SEQUENCE [LARGE SCALE GENOMIC DNA]</scope>
    <source>
        <strain evidence="1">BGSC 4AC1</strain>
    </source>
</reference>
<dbReference type="SUPFAM" id="SSF46785">
    <property type="entry name" value="Winged helix' DNA-binding domain"/>
    <property type="match status" value="1"/>
</dbReference>
<proteinExistence type="predicted"/>